<feature type="domain" description="F-box" evidence="1">
    <location>
        <begin position="1"/>
        <end position="46"/>
    </location>
</feature>
<name>A0A6G1KDK9_9PLEO</name>
<sequence length="576" mass="66598">MPSFVSLPQELIELVVSFLDHPEILRITHVSKLLFQIAAPLLYREVDLRIDGPASLKIPHKHPKIDMFFFRVLDDTKSAKYVKRLRVGYLPKNKPPRWLRSNHLCLGRVSELQKDREFNKIISVIKDEASLSTINHAIFDRCYGAFVALLLLVLPSLCQLELHEHECQLDYLSNVLDLINSKQPPSLLSGRMRPALDVSFNFDVEAGVRSCIEMDYDDLNDVIHLPGIRKLNFHIPDSLLQRSRHYNPRLHPRPMSMSTPSIITTMILRHSYSIPMHLREILIQTPQLQSLTCDLWYDTSKTKVPYNFNQDNPWIDLGRWTNDLAIVKDTLKTLVISVEYCDSTKFFYAQPDVRKQLCGKLNLTGFLQLQTLEVPFPLVTGDPHFRIFQALETFLPASLRHLCLRIDMSNAQFLAGPVMRGSSQKTAGDSRDESRCLDEARMDLSYMFDRSLSLLDRLPKLESFSVWQPAEATLCWFDSQLQDLTTTCQKKSITARVIYPMKLRWKNQQHWNLTKVVTLFDRLVPDRGRFEQLFRGQRDGGIPLGLAMQYLLSNSASELRESDTFSVVHHQRHALW</sequence>
<keyword evidence="3" id="KW-1185">Reference proteome</keyword>
<dbReference type="EMBL" id="MU005768">
    <property type="protein sequence ID" value="KAF2710914.1"/>
    <property type="molecule type" value="Genomic_DNA"/>
</dbReference>
<gene>
    <name evidence="2" type="ORF">K504DRAFT_453946</name>
</gene>
<dbReference type="SUPFAM" id="SSF81383">
    <property type="entry name" value="F-box domain"/>
    <property type="match status" value="1"/>
</dbReference>
<protein>
    <recommendedName>
        <fullName evidence="1">F-box domain-containing protein</fullName>
    </recommendedName>
</protein>
<dbReference type="Proteomes" id="UP000799428">
    <property type="component" value="Unassembled WGS sequence"/>
</dbReference>
<evidence type="ECO:0000259" key="1">
    <source>
        <dbReference type="PROSITE" id="PS50181"/>
    </source>
</evidence>
<proteinExistence type="predicted"/>
<dbReference type="Pfam" id="PF12937">
    <property type="entry name" value="F-box-like"/>
    <property type="match status" value="1"/>
</dbReference>
<organism evidence="2 3">
    <name type="scientific">Pleomassaria siparia CBS 279.74</name>
    <dbReference type="NCBI Taxonomy" id="1314801"/>
    <lineage>
        <taxon>Eukaryota</taxon>
        <taxon>Fungi</taxon>
        <taxon>Dikarya</taxon>
        <taxon>Ascomycota</taxon>
        <taxon>Pezizomycotina</taxon>
        <taxon>Dothideomycetes</taxon>
        <taxon>Pleosporomycetidae</taxon>
        <taxon>Pleosporales</taxon>
        <taxon>Pleomassariaceae</taxon>
        <taxon>Pleomassaria</taxon>
    </lineage>
</organism>
<reference evidence="2" key="1">
    <citation type="journal article" date="2020" name="Stud. Mycol.">
        <title>101 Dothideomycetes genomes: a test case for predicting lifestyles and emergence of pathogens.</title>
        <authorList>
            <person name="Haridas S."/>
            <person name="Albert R."/>
            <person name="Binder M."/>
            <person name="Bloem J."/>
            <person name="Labutti K."/>
            <person name="Salamov A."/>
            <person name="Andreopoulos B."/>
            <person name="Baker S."/>
            <person name="Barry K."/>
            <person name="Bills G."/>
            <person name="Bluhm B."/>
            <person name="Cannon C."/>
            <person name="Castanera R."/>
            <person name="Culley D."/>
            <person name="Daum C."/>
            <person name="Ezra D."/>
            <person name="Gonzalez J."/>
            <person name="Henrissat B."/>
            <person name="Kuo A."/>
            <person name="Liang C."/>
            <person name="Lipzen A."/>
            <person name="Lutzoni F."/>
            <person name="Magnuson J."/>
            <person name="Mondo S."/>
            <person name="Nolan M."/>
            <person name="Ohm R."/>
            <person name="Pangilinan J."/>
            <person name="Park H.-J."/>
            <person name="Ramirez L."/>
            <person name="Alfaro M."/>
            <person name="Sun H."/>
            <person name="Tritt A."/>
            <person name="Yoshinaga Y."/>
            <person name="Zwiers L.-H."/>
            <person name="Turgeon B."/>
            <person name="Goodwin S."/>
            <person name="Spatafora J."/>
            <person name="Crous P."/>
            <person name="Grigoriev I."/>
        </authorList>
    </citation>
    <scope>NUCLEOTIDE SEQUENCE</scope>
    <source>
        <strain evidence="2">CBS 279.74</strain>
    </source>
</reference>
<dbReference type="InterPro" id="IPR036047">
    <property type="entry name" value="F-box-like_dom_sf"/>
</dbReference>
<dbReference type="PROSITE" id="PS50181">
    <property type="entry name" value="FBOX"/>
    <property type="match status" value="1"/>
</dbReference>
<dbReference type="AlphaFoldDB" id="A0A6G1KDK9"/>
<evidence type="ECO:0000313" key="3">
    <source>
        <dbReference type="Proteomes" id="UP000799428"/>
    </source>
</evidence>
<evidence type="ECO:0000313" key="2">
    <source>
        <dbReference type="EMBL" id="KAF2710914.1"/>
    </source>
</evidence>
<dbReference type="OrthoDB" id="4191831at2759"/>
<dbReference type="InterPro" id="IPR001810">
    <property type="entry name" value="F-box_dom"/>
</dbReference>
<accession>A0A6G1KDK9</accession>